<dbReference type="Proteomes" id="UP001296104">
    <property type="component" value="Unassembled WGS sequence"/>
</dbReference>
<dbReference type="AlphaFoldDB" id="A0AAI8W0Q0"/>
<keyword evidence="9" id="KW-1185">Reference proteome</keyword>
<keyword evidence="2" id="KW-0479">Metal-binding</keyword>
<dbReference type="GO" id="GO:0016567">
    <property type="term" value="P:protein ubiquitination"/>
    <property type="evidence" value="ECO:0007669"/>
    <property type="project" value="TreeGrafter"/>
</dbReference>
<keyword evidence="4" id="KW-0833">Ubl conjugation pathway</keyword>
<evidence type="ECO:0000259" key="7">
    <source>
        <dbReference type="PROSITE" id="PS50089"/>
    </source>
</evidence>
<dbReference type="SUPFAM" id="SSF57850">
    <property type="entry name" value="RING/U-box"/>
    <property type="match status" value="1"/>
</dbReference>
<dbReference type="GO" id="GO:0000151">
    <property type="term" value="C:ubiquitin ligase complex"/>
    <property type="evidence" value="ECO:0007669"/>
    <property type="project" value="TreeGrafter"/>
</dbReference>
<dbReference type="InterPro" id="IPR013083">
    <property type="entry name" value="Znf_RING/FYVE/PHD"/>
</dbReference>
<comment type="caution">
    <text evidence="8">The sequence shown here is derived from an EMBL/GenBank/DDBJ whole genome shotgun (WGS) entry which is preliminary data.</text>
</comment>
<dbReference type="SMART" id="SM00184">
    <property type="entry name" value="RING"/>
    <property type="match status" value="1"/>
</dbReference>
<dbReference type="InterPro" id="IPR018957">
    <property type="entry name" value="Znf_C3HC4_RING-type"/>
</dbReference>
<evidence type="ECO:0000256" key="2">
    <source>
        <dbReference type="ARBA" id="ARBA00022723"/>
    </source>
</evidence>
<keyword evidence="1" id="KW-0808">Transferase</keyword>
<dbReference type="GO" id="GO:0006511">
    <property type="term" value="P:ubiquitin-dependent protein catabolic process"/>
    <property type="evidence" value="ECO:0007669"/>
    <property type="project" value="TreeGrafter"/>
</dbReference>
<feature type="domain" description="RING-type" evidence="7">
    <location>
        <begin position="26"/>
        <end position="68"/>
    </location>
</feature>
<keyword evidence="8" id="KW-0436">Ligase</keyword>
<evidence type="ECO:0000256" key="5">
    <source>
        <dbReference type="ARBA" id="ARBA00022833"/>
    </source>
</evidence>
<dbReference type="PROSITE" id="PS50089">
    <property type="entry name" value="ZF_RING_2"/>
    <property type="match status" value="1"/>
</dbReference>
<accession>A0AAI8W0Q0</accession>
<dbReference type="PANTHER" id="PTHR15067:SF4">
    <property type="entry name" value="E3 UBIQUITIN-PROTEIN LIGASE RNF8"/>
    <property type="match status" value="1"/>
</dbReference>
<gene>
    <name evidence="8" type="ORF">LECACI_7A000233</name>
</gene>
<proteinExistence type="predicted"/>
<dbReference type="InterPro" id="IPR001841">
    <property type="entry name" value="Znf_RING"/>
</dbReference>
<dbReference type="PANTHER" id="PTHR15067">
    <property type="entry name" value="E3 UBIQUITIN-PROTEIN LIGASE RNF8"/>
    <property type="match status" value="1"/>
</dbReference>
<protein>
    <submittedName>
        <fullName evidence="8">E3 ubiquitin- ligase RNF4-like isoform X2</fullName>
    </submittedName>
</protein>
<dbReference type="GO" id="GO:0016874">
    <property type="term" value="F:ligase activity"/>
    <property type="evidence" value="ECO:0007669"/>
    <property type="project" value="UniProtKB-KW"/>
</dbReference>
<name>A0AAI8W0Q0_9PEZI</name>
<evidence type="ECO:0000313" key="9">
    <source>
        <dbReference type="Proteomes" id="UP001296104"/>
    </source>
</evidence>
<dbReference type="Gene3D" id="3.30.40.10">
    <property type="entry name" value="Zinc/RING finger domain, C3HC4 (zinc finger)"/>
    <property type="match status" value="1"/>
</dbReference>
<keyword evidence="3 6" id="KW-0863">Zinc-finger</keyword>
<dbReference type="Pfam" id="PF00097">
    <property type="entry name" value="zf-C3HC4"/>
    <property type="match status" value="1"/>
</dbReference>
<organism evidence="8 9">
    <name type="scientific">Lecanosticta acicola</name>
    <dbReference type="NCBI Taxonomy" id="111012"/>
    <lineage>
        <taxon>Eukaryota</taxon>
        <taxon>Fungi</taxon>
        <taxon>Dikarya</taxon>
        <taxon>Ascomycota</taxon>
        <taxon>Pezizomycotina</taxon>
        <taxon>Dothideomycetes</taxon>
        <taxon>Dothideomycetidae</taxon>
        <taxon>Mycosphaerellales</taxon>
        <taxon>Mycosphaerellaceae</taxon>
        <taxon>Lecanosticta</taxon>
    </lineage>
</organism>
<keyword evidence="5" id="KW-0862">Zinc</keyword>
<dbReference type="EMBL" id="CAVMBE010000001">
    <property type="protein sequence ID" value="CAK3755717.1"/>
    <property type="molecule type" value="Genomic_DNA"/>
</dbReference>
<dbReference type="GO" id="GO:0005829">
    <property type="term" value="C:cytosol"/>
    <property type="evidence" value="ECO:0007669"/>
    <property type="project" value="TreeGrafter"/>
</dbReference>
<sequence>MDDTLPTREVFFETGLAQAPSNGNDCPICSDPLEDAVSLPCHPTHVFCRTCIKQWLNAPTKNTCPQCRKKLFIPAADREYLPADYSDRRQLIDRALEVSGIRRLPASRRAMDFTELHTFDLGRPRWDQLSDRGDEAGDFLAASLGSDENGSRIINHTPDGEPTAVQGRGWMDLSLAFPRVVAMANLLPAVAEAAHRPYSDEEQRLFRIIVAEFGRILRIQYAADPEVLDVVLAPGSNWAMTLDVNLGREPAIVQSGFFWIRGPDIVKLLEFTAYWAWKDMQSRRLVEREGRRKRRVTFSRCFLN</sequence>
<evidence type="ECO:0000313" key="8">
    <source>
        <dbReference type="EMBL" id="CAK3755717.1"/>
    </source>
</evidence>
<dbReference type="GO" id="GO:0061630">
    <property type="term" value="F:ubiquitin protein ligase activity"/>
    <property type="evidence" value="ECO:0007669"/>
    <property type="project" value="TreeGrafter"/>
</dbReference>
<evidence type="ECO:0000256" key="4">
    <source>
        <dbReference type="ARBA" id="ARBA00022786"/>
    </source>
</evidence>
<evidence type="ECO:0000256" key="3">
    <source>
        <dbReference type="ARBA" id="ARBA00022771"/>
    </source>
</evidence>
<reference evidence="8" key="1">
    <citation type="submission" date="2023-11" db="EMBL/GenBank/DDBJ databases">
        <authorList>
            <person name="Alioto T."/>
            <person name="Alioto T."/>
            <person name="Gomez Garrido J."/>
        </authorList>
    </citation>
    <scope>NUCLEOTIDE SEQUENCE</scope>
</reference>
<evidence type="ECO:0000256" key="1">
    <source>
        <dbReference type="ARBA" id="ARBA00022679"/>
    </source>
</evidence>
<evidence type="ECO:0000256" key="6">
    <source>
        <dbReference type="PROSITE-ProRule" id="PRU00175"/>
    </source>
</evidence>
<dbReference type="GO" id="GO:0008270">
    <property type="term" value="F:zinc ion binding"/>
    <property type="evidence" value="ECO:0007669"/>
    <property type="project" value="UniProtKB-KW"/>
</dbReference>